<accession>A0A2X2VQA7</accession>
<dbReference type="GO" id="GO:0043022">
    <property type="term" value="F:ribosome binding"/>
    <property type="evidence" value="ECO:0007669"/>
    <property type="project" value="TreeGrafter"/>
</dbReference>
<name>A0A2X2VQA7_CITKO</name>
<dbReference type="EMBL" id="UAVY01000002">
    <property type="protein sequence ID" value="SQB25665.1"/>
    <property type="molecule type" value="Genomic_DNA"/>
</dbReference>
<dbReference type="Proteomes" id="UP000251584">
    <property type="component" value="Unassembled WGS sequence"/>
</dbReference>
<keyword evidence="1" id="KW-0175">Coiled coil</keyword>
<feature type="domain" description="Dynamin-type G" evidence="3">
    <location>
        <begin position="74"/>
        <end position="412"/>
    </location>
</feature>
<evidence type="ECO:0000313" key="4">
    <source>
        <dbReference type="EMBL" id="SQB25665.1"/>
    </source>
</evidence>
<dbReference type="PANTHER" id="PTHR43834:SF6">
    <property type="entry name" value="GTPASE DER"/>
    <property type="match status" value="1"/>
</dbReference>
<dbReference type="Gene3D" id="3.40.50.300">
    <property type="entry name" value="P-loop containing nucleotide triphosphate hydrolases"/>
    <property type="match status" value="1"/>
</dbReference>
<gene>
    <name evidence="4" type="ORF">NCTC10786_01349</name>
</gene>
<feature type="coiled-coil region" evidence="1">
    <location>
        <begin position="456"/>
        <end position="483"/>
    </location>
</feature>
<dbReference type="GO" id="GO:0005525">
    <property type="term" value="F:GTP binding"/>
    <property type="evidence" value="ECO:0007669"/>
    <property type="project" value="InterPro"/>
</dbReference>
<dbReference type="SUPFAM" id="SSF52540">
    <property type="entry name" value="P-loop containing nucleoside triphosphate hydrolases"/>
    <property type="match status" value="1"/>
</dbReference>
<proteinExistence type="predicted"/>
<protein>
    <submittedName>
        <fullName evidence="4">Predicted GTPase</fullName>
    </submittedName>
</protein>
<reference evidence="4 5" key="1">
    <citation type="submission" date="2018-06" db="EMBL/GenBank/DDBJ databases">
        <authorList>
            <consortium name="Pathogen Informatics"/>
            <person name="Doyle S."/>
        </authorList>
    </citation>
    <scope>NUCLEOTIDE SEQUENCE [LARGE SCALE GENOMIC DNA]</scope>
    <source>
        <strain evidence="4 5">NCTC10786</strain>
    </source>
</reference>
<dbReference type="RefSeq" id="WP_115609743.1">
    <property type="nucleotide sequence ID" value="NZ_JAQPDD010000007.1"/>
</dbReference>
<organism evidence="4 5">
    <name type="scientific">Citrobacter koseri</name>
    <name type="common">Citrobacter diversus</name>
    <dbReference type="NCBI Taxonomy" id="545"/>
    <lineage>
        <taxon>Bacteria</taxon>
        <taxon>Pseudomonadati</taxon>
        <taxon>Pseudomonadota</taxon>
        <taxon>Gammaproteobacteria</taxon>
        <taxon>Enterobacterales</taxon>
        <taxon>Enterobacteriaceae</taxon>
        <taxon>Citrobacter</taxon>
    </lineage>
</organism>
<dbReference type="PROSITE" id="PS51718">
    <property type="entry name" value="G_DYNAMIN_2"/>
    <property type="match status" value="1"/>
</dbReference>
<dbReference type="InterPro" id="IPR045063">
    <property type="entry name" value="Dynamin_N"/>
</dbReference>
<dbReference type="NCBIfam" id="NF007368">
    <property type="entry name" value="PRK09866.1"/>
    <property type="match status" value="1"/>
</dbReference>
<feature type="region of interest" description="Disordered" evidence="2">
    <location>
        <begin position="37"/>
        <end position="57"/>
    </location>
</feature>
<dbReference type="Pfam" id="PF00350">
    <property type="entry name" value="Dynamin_N"/>
    <property type="match status" value="1"/>
</dbReference>
<dbReference type="AlphaFoldDB" id="A0A2X2VQA7"/>
<evidence type="ECO:0000256" key="1">
    <source>
        <dbReference type="SAM" id="Coils"/>
    </source>
</evidence>
<evidence type="ECO:0000313" key="5">
    <source>
        <dbReference type="Proteomes" id="UP000251584"/>
    </source>
</evidence>
<dbReference type="InterPro" id="IPR027417">
    <property type="entry name" value="P-loop_NTPase"/>
</dbReference>
<evidence type="ECO:0000259" key="3">
    <source>
        <dbReference type="PROSITE" id="PS51718"/>
    </source>
</evidence>
<dbReference type="PANTHER" id="PTHR43834">
    <property type="entry name" value="GTPASE DER"/>
    <property type="match status" value="1"/>
</dbReference>
<sequence length="784" mass="88640">MYTQTIYELSQEAERLLLLSLEHLRLLQQLPVASLDDAAQEGGEGNENTRPQHVSGRDVEAQHGTLNNELRKITRLEMVLAIVGTMKAGKSTTINAIVGTEVLPNRNRPMTALPTLIRHTPGQKEPVLHFSHVAPIDTLMQTLQQRMQACDRQHLTQVLEIDKDMNALLQRIEKGVAFERHYLGAQPIFHCLKSLNDLVRLSKALGVDFPFAAYAAIEHIPVIEVEFVHLAGLENYPGQLTLLDTPGPNEAGQPHLQKMLNEQLARASAVLAVMDYTQLKSISDEEVRQAIAAVGKSVPLYALVNKFDQKDRNSDDEEQVRALISGTLMNGSITPGQIFPVSSMWGYLANRARHELRVHGRLPDHQEQRWVQDFAEAALGRRWRSADLDDIEHIRHAADLLWEDSLFEQPVQRLIHAAYANASLYALRSASHKLLNYAQRAREYLDFRYHGLTVAHDALQVNISRVEEDMRQLQVSQDRVSDEVGHEVERMMEAANTFLSQQQADILHRIAPLFREESVVAWLPRDPLSPEQEAVVEGETLVLHNERQAQVVLSKMRASCEAVLLAAQENISRDLALRFEQLESTLSRVLNDAMRPIEARVKDDLSQAGFRARISFPTFHASMFNFNTQPLFSEAVAQENPPEGASPRAGGVRDTFARWLNQPNWGWNDYVEARTRYVIDITALHNTLIQHVSHFFQQIHKALDAQVDVSVTAGMATFFADFSLCLSGLQESLRESLVTRQQHESVVNRLSQQLQHSISATRWIHEDSRLLRDDIQTLFAAEHS</sequence>
<evidence type="ECO:0000256" key="2">
    <source>
        <dbReference type="SAM" id="MobiDB-lite"/>
    </source>
</evidence>
<dbReference type="InterPro" id="IPR030381">
    <property type="entry name" value="G_DYNAMIN_dom"/>
</dbReference>